<feature type="domain" description="SSD" evidence="8">
    <location>
        <begin position="187"/>
        <end position="336"/>
    </location>
</feature>
<feature type="transmembrane region" description="Helical" evidence="7">
    <location>
        <begin position="286"/>
        <end position="305"/>
    </location>
</feature>
<organism evidence="9 10">
    <name type="scientific">Pedococcus dokdonensis</name>
    <dbReference type="NCBI Taxonomy" id="443156"/>
    <lineage>
        <taxon>Bacteria</taxon>
        <taxon>Bacillati</taxon>
        <taxon>Actinomycetota</taxon>
        <taxon>Actinomycetes</taxon>
        <taxon>Micrococcales</taxon>
        <taxon>Intrasporangiaceae</taxon>
        <taxon>Pedococcus</taxon>
    </lineage>
</organism>
<dbReference type="Proteomes" id="UP000199077">
    <property type="component" value="Chromosome I"/>
</dbReference>
<keyword evidence="3 7" id="KW-0812">Transmembrane</keyword>
<dbReference type="STRING" id="443156.SAMN04489867_2893"/>
<evidence type="ECO:0000256" key="6">
    <source>
        <dbReference type="SAM" id="MobiDB-lite"/>
    </source>
</evidence>
<sequence length="744" mass="77748">MPAHLDRPTPRRSRFHGLSLYRLGSGAAAHPWRTLAAWAVLALLVAGLAATKGGTPQDDYNVPGARSQVGIDQLRAHLPGAGNTAARVVVHDRTGGRPSDAALTELATRLQSMPHVVQVFPAQRSADGDTAVVNVSYDAPVTDPDLMGKLDPLEQAVAPLKAGGLQVELGGELPESAAAPMEGRGELIGIVAALVILVFAFGSVVSAGLPIGTALVGLGVGSAGITLLAAATDVSTAAPMVATMVGLGVGIDYALLLVTRHAEYLAQGFSVTESAGRAAATAGRSVVFAASTVLVSLMGLRLAGLPVYSSFGFATGIAVLSVMAASLTLVPVLCRFAGRRLLPRAVRRDPAGTAAAAGSKAARVPLTARWAAKVAKRPLLWAMSAAIVMLTLAVPALDMRTWPQDPSSQSTQVTTRRAYDLVSAEYGAGSNGPLTVVVDRSRLDDAAVAALTRTLEARTDIVDVTPAVTSPDSAITVFDAIPAFGPTDERTPALVRDLRADLPAGAELTGGTAFFADIAEMLAGRLWIVIAFVVAVSVLLLAMVFRSVVIPVKAAVMNLLSIGAAYGVLTAVFQWGWATDLLGLDHPLAVSSWVPILMFAILFGLSMDYEVFLLSRIREDWARTGDSHGSVVRGLSATGRVISSAAAIMVAVFLGFASEVDVVVKQLGVGMAVAILLDATVVRMVLVPATMSLLGDWNWWVPRWLDRVLPHVRAEVEDDAPAAVSTPSEDEDLWERELDTVETH</sequence>
<feature type="compositionally biased region" description="Basic and acidic residues" evidence="6">
    <location>
        <begin position="735"/>
        <end position="744"/>
    </location>
</feature>
<feature type="transmembrane region" description="Helical" evidence="7">
    <location>
        <begin position="187"/>
        <end position="205"/>
    </location>
</feature>
<proteinExistence type="predicted"/>
<name>A0A1H0TMN2_9MICO</name>
<feature type="transmembrane region" description="Helical" evidence="7">
    <location>
        <begin position="212"/>
        <end position="231"/>
    </location>
</feature>
<feature type="transmembrane region" description="Helical" evidence="7">
    <location>
        <begin position="379"/>
        <end position="397"/>
    </location>
</feature>
<keyword evidence="10" id="KW-1185">Reference proteome</keyword>
<feature type="transmembrane region" description="Helical" evidence="7">
    <location>
        <begin position="669"/>
        <end position="694"/>
    </location>
</feature>
<protein>
    <submittedName>
        <fullName evidence="9">Putative drug exporter of the RND superfamily</fullName>
    </submittedName>
</protein>
<comment type="subcellular location">
    <subcellularLocation>
        <location evidence="1">Cell membrane</location>
        <topology evidence="1">Multi-pass membrane protein</topology>
    </subcellularLocation>
</comment>
<evidence type="ECO:0000259" key="8">
    <source>
        <dbReference type="PROSITE" id="PS50156"/>
    </source>
</evidence>
<evidence type="ECO:0000256" key="3">
    <source>
        <dbReference type="ARBA" id="ARBA00022692"/>
    </source>
</evidence>
<evidence type="ECO:0000256" key="4">
    <source>
        <dbReference type="ARBA" id="ARBA00022989"/>
    </source>
</evidence>
<dbReference type="OrthoDB" id="7051771at2"/>
<dbReference type="SUPFAM" id="SSF82866">
    <property type="entry name" value="Multidrug efflux transporter AcrB transmembrane domain"/>
    <property type="match status" value="2"/>
</dbReference>
<feature type="transmembrane region" description="Helical" evidence="7">
    <location>
        <begin position="557"/>
        <end position="578"/>
    </location>
</feature>
<keyword evidence="4 7" id="KW-1133">Transmembrane helix</keyword>
<dbReference type="Pfam" id="PF03176">
    <property type="entry name" value="MMPL"/>
    <property type="match status" value="2"/>
</dbReference>
<evidence type="ECO:0000256" key="1">
    <source>
        <dbReference type="ARBA" id="ARBA00004651"/>
    </source>
</evidence>
<feature type="transmembrane region" description="Helical" evidence="7">
    <location>
        <begin position="237"/>
        <end position="258"/>
    </location>
</feature>
<dbReference type="InterPro" id="IPR050545">
    <property type="entry name" value="Mycobact_MmpL"/>
</dbReference>
<evidence type="ECO:0000256" key="2">
    <source>
        <dbReference type="ARBA" id="ARBA00022475"/>
    </source>
</evidence>
<dbReference type="Gene3D" id="1.20.1640.10">
    <property type="entry name" value="Multidrug efflux transporter AcrB transmembrane domain"/>
    <property type="match status" value="2"/>
</dbReference>
<evidence type="ECO:0000256" key="7">
    <source>
        <dbReference type="SAM" id="Phobius"/>
    </source>
</evidence>
<dbReference type="EMBL" id="LT629711">
    <property type="protein sequence ID" value="SDP55297.1"/>
    <property type="molecule type" value="Genomic_DNA"/>
</dbReference>
<feature type="transmembrane region" description="Helical" evidence="7">
    <location>
        <begin position="526"/>
        <end position="545"/>
    </location>
</feature>
<reference evidence="10" key="1">
    <citation type="submission" date="2016-10" db="EMBL/GenBank/DDBJ databases">
        <authorList>
            <person name="Varghese N."/>
            <person name="Submissions S."/>
        </authorList>
    </citation>
    <scope>NUCLEOTIDE SEQUENCE [LARGE SCALE GENOMIC DNA]</scope>
    <source>
        <strain evidence="10">DSM 22329</strain>
    </source>
</reference>
<dbReference type="InterPro" id="IPR000731">
    <property type="entry name" value="SSD"/>
</dbReference>
<evidence type="ECO:0000313" key="10">
    <source>
        <dbReference type="Proteomes" id="UP000199077"/>
    </source>
</evidence>
<feature type="transmembrane region" description="Helical" evidence="7">
    <location>
        <begin position="311"/>
        <end position="334"/>
    </location>
</feature>
<evidence type="ECO:0000313" key="9">
    <source>
        <dbReference type="EMBL" id="SDP55297.1"/>
    </source>
</evidence>
<dbReference type="PANTHER" id="PTHR33406">
    <property type="entry name" value="MEMBRANE PROTEIN MJ1562-RELATED"/>
    <property type="match status" value="1"/>
</dbReference>
<dbReference type="RefSeq" id="WP_091786871.1">
    <property type="nucleotide sequence ID" value="NZ_LT629711.1"/>
</dbReference>
<dbReference type="InterPro" id="IPR004869">
    <property type="entry name" value="MMPL_dom"/>
</dbReference>
<keyword evidence="2" id="KW-1003">Cell membrane</keyword>
<dbReference type="PANTHER" id="PTHR33406:SF13">
    <property type="entry name" value="MEMBRANE PROTEIN YDFJ"/>
    <property type="match status" value="1"/>
</dbReference>
<feature type="transmembrane region" description="Helical" evidence="7">
    <location>
        <begin position="635"/>
        <end position="657"/>
    </location>
</feature>
<keyword evidence="5 7" id="KW-0472">Membrane</keyword>
<dbReference type="AlphaFoldDB" id="A0A1H0TMN2"/>
<dbReference type="PROSITE" id="PS50156">
    <property type="entry name" value="SSD"/>
    <property type="match status" value="1"/>
</dbReference>
<dbReference type="GO" id="GO:0005886">
    <property type="term" value="C:plasma membrane"/>
    <property type="evidence" value="ECO:0007669"/>
    <property type="project" value="UniProtKB-SubCell"/>
</dbReference>
<feature type="region of interest" description="Disordered" evidence="6">
    <location>
        <begin position="719"/>
        <end position="744"/>
    </location>
</feature>
<accession>A0A1H0TMN2</accession>
<evidence type="ECO:0000256" key="5">
    <source>
        <dbReference type="ARBA" id="ARBA00023136"/>
    </source>
</evidence>
<gene>
    <name evidence="9" type="ORF">SAMN04489867_2893</name>
</gene>
<feature type="transmembrane region" description="Helical" evidence="7">
    <location>
        <begin position="590"/>
        <end position="614"/>
    </location>
</feature>